<evidence type="ECO:0000313" key="5">
    <source>
        <dbReference type="Proteomes" id="UP000249203"/>
    </source>
</evidence>
<reference evidence="4 6" key="1">
    <citation type="journal article" date="2018" name="Front. Microbiol.">
        <title>Genome-Based Analysis Reveals the Taxonomy and Diversity of the Family Idiomarinaceae.</title>
        <authorList>
            <person name="Liu Y."/>
            <person name="Lai Q."/>
            <person name="Shao Z."/>
        </authorList>
    </citation>
    <scope>NUCLEOTIDE SEQUENCE [LARGE SCALE GENOMIC DNA]</scope>
    <source>
        <strain evidence="4 6">CF12-14</strain>
    </source>
</reference>
<dbReference type="AlphaFoldDB" id="A0A327X6H1"/>
<proteinExistence type="predicted"/>
<dbReference type="InterPro" id="IPR005335">
    <property type="entry name" value="Terminase_ssu"/>
</dbReference>
<dbReference type="Proteomes" id="UP000287865">
    <property type="component" value="Unassembled WGS sequence"/>
</dbReference>
<evidence type="ECO:0000256" key="1">
    <source>
        <dbReference type="ARBA" id="ARBA00022612"/>
    </source>
</evidence>
<gene>
    <name evidence="3" type="ORF">B0I24_101237</name>
    <name evidence="4" type="ORF">CWE07_01135</name>
</gene>
<keyword evidence="1" id="KW-1188">Viral release from host cell</keyword>
<dbReference type="Gene3D" id="1.10.10.1400">
    <property type="entry name" value="Terminase, small subunit, N-terminal DNA-binding domain, HTH motif"/>
    <property type="match status" value="1"/>
</dbReference>
<evidence type="ECO:0000313" key="3">
    <source>
        <dbReference type="EMBL" id="RAK01614.1"/>
    </source>
</evidence>
<dbReference type="RefSeq" id="WP_111568095.1">
    <property type="nucleotide sequence ID" value="NZ_PIPK01000001.1"/>
</dbReference>
<organism evidence="3 5">
    <name type="scientific">Aliidiomarina maris</name>
    <dbReference type="NCBI Taxonomy" id="531312"/>
    <lineage>
        <taxon>Bacteria</taxon>
        <taxon>Pseudomonadati</taxon>
        <taxon>Pseudomonadota</taxon>
        <taxon>Gammaproteobacteria</taxon>
        <taxon>Alteromonadales</taxon>
        <taxon>Idiomarinaceae</taxon>
        <taxon>Aliidiomarina</taxon>
    </lineage>
</organism>
<dbReference type="EMBL" id="PIPK01000001">
    <property type="protein sequence ID" value="RUO28440.1"/>
    <property type="molecule type" value="Genomic_DNA"/>
</dbReference>
<evidence type="ECO:0000313" key="4">
    <source>
        <dbReference type="EMBL" id="RUO28440.1"/>
    </source>
</evidence>
<dbReference type="InterPro" id="IPR038713">
    <property type="entry name" value="Terminase_Gp1_N_sf"/>
</dbReference>
<dbReference type="EMBL" id="QLMD01000001">
    <property type="protein sequence ID" value="RAK01614.1"/>
    <property type="molecule type" value="Genomic_DNA"/>
</dbReference>
<dbReference type="Pfam" id="PF03592">
    <property type="entry name" value="Terminase_2"/>
    <property type="match status" value="1"/>
</dbReference>
<accession>A0A327X6H1</accession>
<dbReference type="Proteomes" id="UP000249203">
    <property type="component" value="Unassembled WGS sequence"/>
</dbReference>
<keyword evidence="6" id="KW-1185">Reference proteome</keyword>
<dbReference type="GO" id="GO:0051276">
    <property type="term" value="P:chromosome organization"/>
    <property type="evidence" value="ECO:0007669"/>
    <property type="project" value="InterPro"/>
</dbReference>
<sequence>MPKISVKEYDWTDFTDKERLFCYEYPIDKNATKAAKRAGYSANSASKIGWELLQKDKLRDRIDEMMADTFQKLELNRENIIQELLALAMSDIGEMFNPDGTLRPLHEIPAATRRAISAIDVDELFEGKGDDREQIGYTKKLRLWDKPKSLELLGKHLKMFTDKVELSQRPKVYRRDMTGRKDKGEES</sequence>
<dbReference type="OrthoDB" id="8227562at2"/>
<evidence type="ECO:0000313" key="6">
    <source>
        <dbReference type="Proteomes" id="UP000287865"/>
    </source>
</evidence>
<name>A0A327X6H1_9GAMM</name>
<comment type="caution">
    <text evidence="3">The sequence shown here is derived from an EMBL/GenBank/DDBJ whole genome shotgun (WGS) entry which is preliminary data.</text>
</comment>
<dbReference type="PANTHER" id="PTHR41328">
    <property type="entry name" value="TERMINASE SMALL SUBUNIT-RELATED"/>
    <property type="match status" value="1"/>
</dbReference>
<reference evidence="3 5" key="2">
    <citation type="submission" date="2018-06" db="EMBL/GenBank/DDBJ databases">
        <title>Genomic Encyclopedia of Type Strains, Phase III (KMG-III): the genomes of soil and plant-associated and newly described type strains.</title>
        <authorList>
            <person name="Whitman W."/>
        </authorList>
    </citation>
    <scope>NUCLEOTIDE SEQUENCE [LARGE SCALE GENOMIC DNA]</scope>
    <source>
        <strain evidence="3 5">CGMCC 1.15366</strain>
    </source>
</reference>
<dbReference type="PANTHER" id="PTHR41328:SF2">
    <property type="entry name" value="TERMINASE SMALL SUBUNIT"/>
    <property type="match status" value="1"/>
</dbReference>
<protein>
    <submittedName>
        <fullName evidence="3 4">Terminase small subunit</fullName>
    </submittedName>
</protein>
<keyword evidence="2" id="KW-0231">Viral genome packaging</keyword>
<evidence type="ECO:0000256" key="2">
    <source>
        <dbReference type="ARBA" id="ARBA00023219"/>
    </source>
</evidence>
<dbReference type="InterPro" id="IPR052404">
    <property type="entry name" value="SPP1-like_terminase"/>
</dbReference>